<dbReference type="InterPro" id="IPR021393">
    <property type="entry name" value="DUF3034"/>
</dbReference>
<proteinExistence type="predicted"/>
<reference evidence="2" key="1">
    <citation type="submission" date="2023-09" db="EMBL/GenBank/DDBJ databases">
        <title>Paucibacter sp. APW11 Genome sequencing and assembly.</title>
        <authorList>
            <person name="Kim I."/>
        </authorList>
    </citation>
    <scope>NUCLEOTIDE SEQUENCE</scope>
    <source>
        <strain evidence="2">APW11</strain>
    </source>
</reference>
<keyword evidence="1" id="KW-0732">Signal</keyword>
<organism evidence="2 3">
    <name type="scientific">Roseateles aquae</name>
    <dbReference type="NCBI Taxonomy" id="3077235"/>
    <lineage>
        <taxon>Bacteria</taxon>
        <taxon>Pseudomonadati</taxon>
        <taxon>Pseudomonadota</taxon>
        <taxon>Betaproteobacteria</taxon>
        <taxon>Burkholderiales</taxon>
        <taxon>Sphaerotilaceae</taxon>
        <taxon>Roseateles</taxon>
    </lineage>
</organism>
<dbReference type="RefSeq" id="WP_315651605.1">
    <property type="nucleotide sequence ID" value="NZ_JAVXZY010000006.1"/>
</dbReference>
<dbReference type="EMBL" id="JAVXZY010000006">
    <property type="protein sequence ID" value="MDT9000744.1"/>
    <property type="molecule type" value="Genomic_DNA"/>
</dbReference>
<gene>
    <name evidence="2" type="ORF">RQP53_15820</name>
</gene>
<sequence>MSVFSPSLARCLALAMVSLLATSAAQAQSGKLLLTGGVSSIDGAAGGGLTPWAVTGSYAAAGEIGGTAFVTGARTQDYGLSTYGAALSIYDRVEVSIAKQDFDTRNNLAPLGLPGVHLKQDIFGLKWRVAGDAVLDSDTLMPQIAIGLQHKKTDAGALGPTLFGPLGAKDSGTDFYISATKLFLAQGVLVNGTLRATKANQNGLLGFGGAQASSYKLMPEFSVAKLLSKQLAIGAEFRAKPDNLNHSVLGDGALKEDHWFDLFVAWAPSKRFSLTAAYVDLGKIAPAVQPRRQTGSYLSAQLAF</sequence>
<evidence type="ECO:0000313" key="2">
    <source>
        <dbReference type="EMBL" id="MDT9000744.1"/>
    </source>
</evidence>
<keyword evidence="3" id="KW-1185">Reference proteome</keyword>
<dbReference type="Pfam" id="PF11231">
    <property type="entry name" value="DUF3034"/>
    <property type="match status" value="1"/>
</dbReference>
<protein>
    <submittedName>
        <fullName evidence="2">DUF3034 family protein</fullName>
    </submittedName>
</protein>
<evidence type="ECO:0000313" key="3">
    <source>
        <dbReference type="Proteomes" id="UP001246372"/>
    </source>
</evidence>
<dbReference type="Proteomes" id="UP001246372">
    <property type="component" value="Unassembled WGS sequence"/>
</dbReference>
<feature type="chain" id="PRO_5045882736" evidence="1">
    <location>
        <begin position="28"/>
        <end position="304"/>
    </location>
</feature>
<accession>A0ABU3PDX1</accession>
<evidence type="ECO:0000256" key="1">
    <source>
        <dbReference type="SAM" id="SignalP"/>
    </source>
</evidence>
<feature type="signal peptide" evidence="1">
    <location>
        <begin position="1"/>
        <end position="27"/>
    </location>
</feature>
<name>A0ABU3PDX1_9BURK</name>
<comment type="caution">
    <text evidence="2">The sequence shown here is derived from an EMBL/GenBank/DDBJ whole genome shotgun (WGS) entry which is preliminary data.</text>
</comment>